<dbReference type="FunFam" id="3.40.30.10:FF:000006">
    <property type="entry name" value="Glutaredoxin"/>
    <property type="match status" value="1"/>
</dbReference>
<comment type="subunit">
    <text evidence="4">Homodimer.</text>
</comment>
<sequence length="169" mass="19080">MRAVRKVDHPSQAAEKAQCWRYEGCFRRSPSVEWMYIHPTYCGGAGQWQAAPREETEMSTTLENIQQQIGENTILLYMKGTPQLPQCGFSAQAVQAVMACGERFAFVNILDNPDIRTELPKYANWPTFPQLWVNGELVGGCDIIVEMYESGELEKLIKEAAANAETEQE</sequence>
<keyword evidence="10" id="KW-0411">Iron-sulfur</keyword>
<evidence type="ECO:0000259" key="13">
    <source>
        <dbReference type="Pfam" id="PF00462"/>
    </source>
</evidence>
<keyword evidence="9" id="KW-0408">Iron</keyword>
<evidence type="ECO:0000256" key="6">
    <source>
        <dbReference type="ARBA" id="ARBA00022490"/>
    </source>
</evidence>
<dbReference type="InterPro" id="IPR002109">
    <property type="entry name" value="Glutaredoxin"/>
</dbReference>
<accession>A0A285VMI9</accession>
<dbReference type="InterPro" id="IPR004480">
    <property type="entry name" value="Monothiol_GRX-rel"/>
</dbReference>
<dbReference type="EMBL" id="OBQJ01000005">
    <property type="protein sequence ID" value="SOC55292.1"/>
    <property type="molecule type" value="Genomic_DNA"/>
</dbReference>
<evidence type="ECO:0000313" key="15">
    <source>
        <dbReference type="Proteomes" id="UP000219023"/>
    </source>
</evidence>
<name>A0A285VMI9_9GAMM</name>
<evidence type="ECO:0000256" key="3">
    <source>
        <dbReference type="ARBA" id="ARBA00009630"/>
    </source>
</evidence>
<dbReference type="SUPFAM" id="SSF52833">
    <property type="entry name" value="Thioredoxin-like"/>
    <property type="match status" value="1"/>
</dbReference>
<evidence type="ECO:0000256" key="12">
    <source>
        <dbReference type="ARBA" id="ARBA00032672"/>
    </source>
</evidence>
<dbReference type="Gene3D" id="3.40.30.10">
    <property type="entry name" value="Glutaredoxin"/>
    <property type="match status" value="1"/>
</dbReference>
<keyword evidence="7" id="KW-0001">2Fe-2S</keyword>
<keyword evidence="8" id="KW-0479">Metal-binding</keyword>
<dbReference type="NCBIfam" id="TIGR00365">
    <property type="entry name" value="Grx4 family monothiol glutaredoxin"/>
    <property type="match status" value="1"/>
</dbReference>
<comment type="function">
    <text evidence="1">Monothiol glutaredoxin involved in the biogenesis of iron-sulfur clusters.</text>
</comment>
<dbReference type="PROSITE" id="PS51354">
    <property type="entry name" value="GLUTAREDOXIN_2"/>
    <property type="match status" value="1"/>
</dbReference>
<dbReference type="GO" id="GO:0046872">
    <property type="term" value="F:metal ion binding"/>
    <property type="evidence" value="ECO:0007669"/>
    <property type="project" value="UniProtKB-KW"/>
</dbReference>
<proteinExistence type="inferred from homology"/>
<keyword evidence="11" id="KW-0676">Redox-active center</keyword>
<dbReference type="GO" id="GO:0005737">
    <property type="term" value="C:cytoplasm"/>
    <property type="evidence" value="ECO:0007669"/>
    <property type="project" value="UniProtKB-SubCell"/>
</dbReference>
<evidence type="ECO:0000256" key="4">
    <source>
        <dbReference type="ARBA" id="ARBA00011738"/>
    </source>
</evidence>
<dbReference type="Pfam" id="PF00462">
    <property type="entry name" value="Glutaredoxin"/>
    <property type="match status" value="1"/>
</dbReference>
<protein>
    <recommendedName>
        <fullName evidence="5">Glutaredoxin 4</fullName>
    </recommendedName>
    <alternativeName>
        <fullName evidence="12">Monothiol glutaredoxin</fullName>
    </alternativeName>
</protein>
<comment type="subcellular location">
    <subcellularLocation>
        <location evidence="2">Cytoplasm</location>
    </subcellularLocation>
</comment>
<evidence type="ECO:0000256" key="1">
    <source>
        <dbReference type="ARBA" id="ARBA00002853"/>
    </source>
</evidence>
<evidence type="ECO:0000256" key="2">
    <source>
        <dbReference type="ARBA" id="ARBA00004496"/>
    </source>
</evidence>
<evidence type="ECO:0000256" key="8">
    <source>
        <dbReference type="ARBA" id="ARBA00022723"/>
    </source>
</evidence>
<dbReference type="InterPro" id="IPR033658">
    <property type="entry name" value="GRX_PICOT-like"/>
</dbReference>
<keyword evidence="6" id="KW-0963">Cytoplasm</keyword>
<evidence type="ECO:0000256" key="9">
    <source>
        <dbReference type="ARBA" id="ARBA00023004"/>
    </source>
</evidence>
<evidence type="ECO:0000256" key="7">
    <source>
        <dbReference type="ARBA" id="ARBA00022714"/>
    </source>
</evidence>
<dbReference type="Proteomes" id="UP000219023">
    <property type="component" value="Unassembled WGS sequence"/>
</dbReference>
<dbReference type="AlphaFoldDB" id="A0A285VMI9"/>
<gene>
    <name evidence="14" type="ORF">SAMN05421509_10564</name>
</gene>
<evidence type="ECO:0000256" key="10">
    <source>
        <dbReference type="ARBA" id="ARBA00023014"/>
    </source>
</evidence>
<feature type="domain" description="Glutaredoxin" evidence="13">
    <location>
        <begin position="74"/>
        <end position="138"/>
    </location>
</feature>
<dbReference type="PANTHER" id="PTHR10293:SF72">
    <property type="entry name" value="MONOTHIOL GLUTAREDOXIN-S14, CHLOROPLASTIC"/>
    <property type="match status" value="1"/>
</dbReference>
<organism evidence="14 15">
    <name type="scientific">Chromohalobacter canadensis</name>
    <dbReference type="NCBI Taxonomy" id="141389"/>
    <lineage>
        <taxon>Bacteria</taxon>
        <taxon>Pseudomonadati</taxon>
        <taxon>Pseudomonadota</taxon>
        <taxon>Gammaproteobacteria</taxon>
        <taxon>Oceanospirillales</taxon>
        <taxon>Halomonadaceae</taxon>
        <taxon>Chromohalobacter</taxon>
    </lineage>
</organism>
<evidence type="ECO:0000256" key="11">
    <source>
        <dbReference type="ARBA" id="ARBA00023284"/>
    </source>
</evidence>
<dbReference type="GO" id="GO:0051537">
    <property type="term" value="F:2 iron, 2 sulfur cluster binding"/>
    <property type="evidence" value="ECO:0007669"/>
    <property type="project" value="UniProtKB-KW"/>
</dbReference>
<comment type="similarity">
    <text evidence="3">Belongs to the glutaredoxin family. Monothiol subfamily.</text>
</comment>
<dbReference type="PANTHER" id="PTHR10293">
    <property type="entry name" value="GLUTAREDOXIN FAMILY MEMBER"/>
    <property type="match status" value="1"/>
</dbReference>
<dbReference type="InterPro" id="IPR036249">
    <property type="entry name" value="Thioredoxin-like_sf"/>
</dbReference>
<evidence type="ECO:0000313" key="14">
    <source>
        <dbReference type="EMBL" id="SOC55292.1"/>
    </source>
</evidence>
<reference evidence="14 15" key="1">
    <citation type="submission" date="2017-08" db="EMBL/GenBank/DDBJ databases">
        <authorList>
            <person name="de Groot N.N."/>
        </authorList>
    </citation>
    <scope>NUCLEOTIDE SEQUENCE [LARGE SCALE GENOMIC DNA]</scope>
    <source>
        <strain evidence="14 15">USBA 855</strain>
    </source>
</reference>
<evidence type="ECO:0000256" key="5">
    <source>
        <dbReference type="ARBA" id="ARBA00015345"/>
    </source>
</evidence>
<dbReference type="CDD" id="cd03028">
    <property type="entry name" value="GRX_PICOT_like"/>
    <property type="match status" value="1"/>
</dbReference>